<name>A0ABU7UW13_9GAMM</name>
<evidence type="ECO:0000256" key="9">
    <source>
        <dbReference type="ARBA" id="ARBA00022960"/>
    </source>
</evidence>
<dbReference type="PRINTS" id="PR00725">
    <property type="entry name" value="DADACBPTASE1"/>
</dbReference>
<keyword evidence="7 15" id="KW-0732">Signal</keyword>
<evidence type="ECO:0000256" key="12">
    <source>
        <dbReference type="ARBA" id="ARBA00034000"/>
    </source>
</evidence>
<keyword evidence="8 17" id="KW-0378">Hydrolase</keyword>
<dbReference type="InterPro" id="IPR001967">
    <property type="entry name" value="Peptidase_S11_N"/>
</dbReference>
<feature type="region of interest" description="Disordered" evidence="14">
    <location>
        <begin position="50"/>
        <end position="75"/>
    </location>
</feature>
<protein>
    <recommendedName>
        <fullName evidence="4">serine-type D-Ala-D-Ala carboxypeptidase</fullName>
        <ecNumber evidence="4">3.4.16.4</ecNumber>
    </recommendedName>
</protein>
<evidence type="ECO:0000256" key="15">
    <source>
        <dbReference type="SAM" id="SignalP"/>
    </source>
</evidence>
<dbReference type="PANTHER" id="PTHR21581:SF6">
    <property type="entry name" value="TRAFFICKING PROTEIN PARTICLE COMPLEX SUBUNIT 12"/>
    <property type="match status" value="1"/>
</dbReference>
<evidence type="ECO:0000256" key="10">
    <source>
        <dbReference type="ARBA" id="ARBA00022984"/>
    </source>
</evidence>
<dbReference type="InterPro" id="IPR018044">
    <property type="entry name" value="Peptidase_S11"/>
</dbReference>
<dbReference type="InterPro" id="IPR037167">
    <property type="entry name" value="Peptidase_S11_C_sf"/>
</dbReference>
<evidence type="ECO:0000256" key="3">
    <source>
        <dbReference type="ARBA" id="ARBA00007164"/>
    </source>
</evidence>
<dbReference type="InterPro" id="IPR015956">
    <property type="entry name" value="Peniciliin-bd_prot_C_sf"/>
</dbReference>
<feature type="domain" description="Peptidase S11 D-Ala-D-Ala carboxypeptidase A C-terminal" evidence="16">
    <location>
        <begin position="351"/>
        <end position="441"/>
    </location>
</feature>
<evidence type="ECO:0000256" key="7">
    <source>
        <dbReference type="ARBA" id="ARBA00022729"/>
    </source>
</evidence>
<dbReference type="Pfam" id="PF07943">
    <property type="entry name" value="PBP5_C"/>
    <property type="match status" value="1"/>
</dbReference>
<evidence type="ECO:0000256" key="11">
    <source>
        <dbReference type="ARBA" id="ARBA00023316"/>
    </source>
</evidence>
<evidence type="ECO:0000256" key="5">
    <source>
        <dbReference type="ARBA" id="ARBA00022645"/>
    </source>
</evidence>
<dbReference type="InterPro" id="IPR012907">
    <property type="entry name" value="Peptidase_S11_C"/>
</dbReference>
<evidence type="ECO:0000256" key="6">
    <source>
        <dbReference type="ARBA" id="ARBA00022670"/>
    </source>
</evidence>
<accession>A0ABU7UW13</accession>
<keyword evidence="10" id="KW-0573">Peptidoglycan synthesis</keyword>
<dbReference type="PANTHER" id="PTHR21581">
    <property type="entry name" value="D-ALANYL-D-ALANINE CARBOXYPEPTIDASE"/>
    <property type="match status" value="1"/>
</dbReference>
<dbReference type="RefSeq" id="WP_331702943.1">
    <property type="nucleotide sequence ID" value="NZ_JAZHBO010000001.1"/>
</dbReference>
<sequence>MIKNRFTSRPWQVTLAAAATVVVGAAVAQNAAPTQAASAAQPAAQEIPVPDTLKPQNATPGATSPQAGGAATTAATSTVAPATAAAQTQATAPTAPTAIAAPPVVTGKAWVILDAGSGRILAGQNYNAKLEPASITKVMTSYVIAAEMAAGRVKANDQVTMTEEAWREGGAGTDGSYSGFPVNQSAPLVEMEKGMVVQSGNDAAIALAQHVAGTTAAFADLMNHYAGKIGMKNSHFANPTGLPDPNHYSTAYDLALLGRALAKDFPTAYSYNSIKEFTVGPITQQNRNLLLWRDSTVDGIKTGHTGSAGYCLMASAKRADMRLVSVILGSDSMEHRASDSLALLNWGFRFFESKTLFPANKPLQTTRVWKGSITDLPVGTLQPVSVVVPRGQGADLKAVIDVQKAIVAPLKKGQVVGAVKVMQGDKLVSTEPLVALADVAEGGFFRRLWDSLLMLFK</sequence>
<dbReference type="GO" id="GO:0004180">
    <property type="term" value="F:carboxypeptidase activity"/>
    <property type="evidence" value="ECO:0007669"/>
    <property type="project" value="UniProtKB-KW"/>
</dbReference>
<comment type="caution">
    <text evidence="17">The sequence shown here is derived from an EMBL/GenBank/DDBJ whole genome shotgun (WGS) entry which is preliminary data.</text>
</comment>
<dbReference type="Pfam" id="PF00768">
    <property type="entry name" value="Peptidase_S11"/>
    <property type="match status" value="1"/>
</dbReference>
<proteinExistence type="inferred from homology"/>
<feature type="chain" id="PRO_5045609234" description="serine-type D-Ala-D-Ala carboxypeptidase" evidence="15">
    <location>
        <begin position="29"/>
        <end position="457"/>
    </location>
</feature>
<keyword evidence="5 17" id="KW-0121">Carboxypeptidase</keyword>
<evidence type="ECO:0000256" key="14">
    <source>
        <dbReference type="SAM" id="MobiDB-lite"/>
    </source>
</evidence>
<keyword evidence="6" id="KW-0645">Protease</keyword>
<comment type="similarity">
    <text evidence="3 13">Belongs to the peptidase S11 family.</text>
</comment>
<evidence type="ECO:0000256" key="4">
    <source>
        <dbReference type="ARBA" id="ARBA00012448"/>
    </source>
</evidence>
<dbReference type="SUPFAM" id="SSF69189">
    <property type="entry name" value="Penicillin-binding protein associated domain"/>
    <property type="match status" value="1"/>
</dbReference>
<dbReference type="SUPFAM" id="SSF56601">
    <property type="entry name" value="beta-lactamase/transpeptidase-like"/>
    <property type="match status" value="1"/>
</dbReference>
<gene>
    <name evidence="17" type="ORF">V3390_00790</name>
</gene>
<evidence type="ECO:0000256" key="13">
    <source>
        <dbReference type="RuleBase" id="RU004016"/>
    </source>
</evidence>
<evidence type="ECO:0000256" key="8">
    <source>
        <dbReference type="ARBA" id="ARBA00022801"/>
    </source>
</evidence>
<dbReference type="EMBL" id="JAZHBO010000001">
    <property type="protein sequence ID" value="MEF2154782.1"/>
    <property type="molecule type" value="Genomic_DNA"/>
</dbReference>
<comment type="function">
    <text evidence="1">Removes C-terminal D-alanyl residues from sugar-peptide cell wall precursors.</text>
</comment>
<dbReference type="Gene3D" id="3.40.710.10">
    <property type="entry name" value="DD-peptidase/beta-lactamase superfamily"/>
    <property type="match status" value="1"/>
</dbReference>
<feature type="compositionally biased region" description="Low complexity" evidence="14">
    <location>
        <begin position="58"/>
        <end position="75"/>
    </location>
</feature>
<feature type="signal peptide" evidence="15">
    <location>
        <begin position="1"/>
        <end position="28"/>
    </location>
</feature>
<dbReference type="Proteomes" id="UP001356170">
    <property type="component" value="Unassembled WGS sequence"/>
</dbReference>
<organism evidence="17 18">
    <name type="scientific">Aquilutibacter rugosus</name>
    <dbReference type="NCBI Taxonomy" id="3115820"/>
    <lineage>
        <taxon>Bacteria</taxon>
        <taxon>Pseudomonadati</taxon>
        <taxon>Pseudomonadota</taxon>
        <taxon>Gammaproteobacteria</taxon>
        <taxon>Lysobacterales</taxon>
        <taxon>Lysobacteraceae</taxon>
        <taxon>Aquilutibacter</taxon>
    </lineage>
</organism>
<evidence type="ECO:0000256" key="2">
    <source>
        <dbReference type="ARBA" id="ARBA00004752"/>
    </source>
</evidence>
<keyword evidence="18" id="KW-1185">Reference proteome</keyword>
<evidence type="ECO:0000259" key="16">
    <source>
        <dbReference type="SMART" id="SM00936"/>
    </source>
</evidence>
<evidence type="ECO:0000313" key="18">
    <source>
        <dbReference type="Proteomes" id="UP001356170"/>
    </source>
</evidence>
<reference evidence="17 18" key="1">
    <citation type="submission" date="2024-01" db="EMBL/GenBank/DDBJ databases">
        <title>Novel species of the genus Luteimonas isolated from rivers.</title>
        <authorList>
            <person name="Lu H."/>
        </authorList>
    </citation>
    <scope>NUCLEOTIDE SEQUENCE [LARGE SCALE GENOMIC DNA]</scope>
    <source>
        <strain evidence="17 18">FXH3W</strain>
    </source>
</reference>
<keyword evidence="11" id="KW-0961">Cell wall biogenesis/degradation</keyword>
<evidence type="ECO:0000256" key="1">
    <source>
        <dbReference type="ARBA" id="ARBA00003217"/>
    </source>
</evidence>
<dbReference type="EC" id="3.4.16.4" evidence="4"/>
<dbReference type="InterPro" id="IPR012338">
    <property type="entry name" value="Beta-lactam/transpept-like"/>
</dbReference>
<dbReference type="Gene3D" id="2.60.410.10">
    <property type="entry name" value="D-Ala-D-Ala carboxypeptidase, C-terminal domain"/>
    <property type="match status" value="1"/>
</dbReference>
<evidence type="ECO:0000313" key="17">
    <source>
        <dbReference type="EMBL" id="MEF2154782.1"/>
    </source>
</evidence>
<dbReference type="SMART" id="SM00936">
    <property type="entry name" value="PBP5_C"/>
    <property type="match status" value="1"/>
</dbReference>
<comment type="pathway">
    <text evidence="2">Cell wall biogenesis; peptidoglycan biosynthesis.</text>
</comment>
<comment type="catalytic activity">
    <reaction evidence="12">
        <text>Preferential cleavage: (Ac)2-L-Lys-D-Ala-|-D-Ala. Also transpeptidation of peptidyl-alanyl moieties that are N-acyl substituents of D-alanine.</text>
        <dbReference type="EC" id="3.4.16.4"/>
    </reaction>
</comment>
<keyword evidence="9" id="KW-0133">Cell shape</keyword>